<proteinExistence type="predicted"/>
<accession>A0A2T4YTC5</accession>
<gene>
    <name evidence="1" type="ORF">C8J24_0352</name>
</gene>
<protein>
    <submittedName>
        <fullName evidence="1">Bacterioferritin-associated ferredoxin</fullName>
    </submittedName>
</protein>
<dbReference type="EMBL" id="PZZN01000001">
    <property type="protein sequence ID" value="PTM46971.1"/>
    <property type="molecule type" value="Genomic_DNA"/>
</dbReference>
<dbReference type="Proteomes" id="UP000240996">
    <property type="component" value="Unassembled WGS sequence"/>
</dbReference>
<dbReference type="InterPro" id="IPR041854">
    <property type="entry name" value="BFD-like_2Fe2S-bd_dom_sf"/>
</dbReference>
<keyword evidence="2" id="KW-1185">Reference proteome</keyword>
<dbReference type="GeneID" id="93688918"/>
<evidence type="ECO:0000313" key="2">
    <source>
        <dbReference type="Proteomes" id="UP000240996"/>
    </source>
</evidence>
<comment type="caution">
    <text evidence="1">The sequence shown here is derived from an EMBL/GenBank/DDBJ whole genome shotgun (WGS) entry which is preliminary data.</text>
</comment>
<organism evidence="1 2">
    <name type="scientific">Sphingomonas aerolata</name>
    <dbReference type="NCBI Taxonomy" id="185951"/>
    <lineage>
        <taxon>Bacteria</taxon>
        <taxon>Pseudomonadati</taxon>
        <taxon>Pseudomonadota</taxon>
        <taxon>Alphaproteobacteria</taxon>
        <taxon>Sphingomonadales</taxon>
        <taxon>Sphingomonadaceae</taxon>
        <taxon>Sphingomonas</taxon>
    </lineage>
</organism>
<dbReference type="AlphaFoldDB" id="A0A2T4YTC5"/>
<evidence type="ECO:0000313" key="1">
    <source>
        <dbReference type="EMBL" id="PTM46971.1"/>
    </source>
</evidence>
<name>A0A2T4YTC5_9SPHN</name>
<dbReference type="Gene3D" id="1.10.10.1100">
    <property type="entry name" value="BFD-like [2Fe-2S]-binding domain"/>
    <property type="match status" value="1"/>
</dbReference>
<sequence>MVVCVCNAIRESDVRSCARGGCTTPCQAFRSLGRQPKCGQCTSVARAIINEERAAA</sequence>
<reference evidence="1 2" key="1">
    <citation type="submission" date="2018-04" db="EMBL/GenBank/DDBJ databases">
        <title>Genomic Encyclopedia of Type Strains, Phase III (KMG-III): the genomes of soil and plant-associated and newly described type strains.</title>
        <authorList>
            <person name="Whitman W."/>
        </authorList>
    </citation>
    <scope>NUCLEOTIDE SEQUENCE [LARGE SCALE GENOMIC DNA]</scope>
    <source>
        <strain evidence="1 2">NW12</strain>
    </source>
</reference>
<dbReference type="RefSeq" id="WP_037527780.1">
    <property type="nucleotide sequence ID" value="NZ_CP098762.1"/>
</dbReference>